<organism evidence="1 2">
    <name type="scientific">Sulfidibacter corallicola</name>
    <dbReference type="NCBI Taxonomy" id="2818388"/>
    <lineage>
        <taxon>Bacteria</taxon>
        <taxon>Pseudomonadati</taxon>
        <taxon>Acidobacteriota</taxon>
        <taxon>Holophagae</taxon>
        <taxon>Acanthopleuribacterales</taxon>
        <taxon>Acanthopleuribacteraceae</taxon>
        <taxon>Sulfidibacter</taxon>
    </lineage>
</organism>
<dbReference type="EMBL" id="CP071793">
    <property type="protein sequence ID" value="QTD50884.1"/>
    <property type="molecule type" value="Genomic_DNA"/>
</dbReference>
<dbReference type="AlphaFoldDB" id="A0A8A4TNV3"/>
<dbReference type="Proteomes" id="UP000663929">
    <property type="component" value="Chromosome"/>
</dbReference>
<keyword evidence="2" id="KW-1185">Reference proteome</keyword>
<dbReference type="KEGG" id="scor:J3U87_00315"/>
<sequence length="420" mass="48965">MEPNASDSMQVVDQFRPMTFVENPGFDPDRELDYDHLYRDRIMVHSIHGGDLIPNPFHDALIKRGPLGIGHILEQGYFTEKDWGTFQLSQKLSEYLGLPGYLRVNLARVLMDFGRFPGITPPEAGHLDRYAINYPFSYFLDHGERTHLLEACYDEASQVFEDAMPGKMLILDIHTYDKYNPAVGHADKGTLRPEVSLIYRSLSFQANTRMPYGLFDRLFPDELAEFTADRRLTARMALTLEKNGIGVGLNYPYLLPDGSVEVRSQIWSFFRFLKQRFESLFPEKKNREDFDMVWAMLLDTNLRCTQSEMLRSYLHMYRQPPRGQLRRFNAARRAYQEIETYLIEHRREIIMDFRLSPNRLSSLAIEVRKDLIWRFEDEIGLHPVQGPGGLIAENVDRIAHLLSTAIKTYFNRDRGPINER</sequence>
<evidence type="ECO:0000313" key="2">
    <source>
        <dbReference type="Proteomes" id="UP000663929"/>
    </source>
</evidence>
<dbReference type="SUPFAM" id="SSF53187">
    <property type="entry name" value="Zn-dependent exopeptidases"/>
    <property type="match status" value="1"/>
</dbReference>
<dbReference type="Gene3D" id="3.40.630.40">
    <property type="entry name" value="Zn-dependent exopeptidases"/>
    <property type="match status" value="1"/>
</dbReference>
<evidence type="ECO:0000313" key="1">
    <source>
        <dbReference type="EMBL" id="QTD50884.1"/>
    </source>
</evidence>
<proteinExistence type="predicted"/>
<dbReference type="RefSeq" id="WP_237381024.1">
    <property type="nucleotide sequence ID" value="NZ_CP071793.1"/>
</dbReference>
<accession>A0A8A4TNV3</accession>
<protein>
    <submittedName>
        <fullName evidence="1">Uncharacterized protein</fullName>
    </submittedName>
</protein>
<reference evidence="1" key="1">
    <citation type="submission" date="2021-03" db="EMBL/GenBank/DDBJ databases">
        <title>Acanthopleuribacteraceae sp. M133.</title>
        <authorList>
            <person name="Wang G."/>
        </authorList>
    </citation>
    <scope>NUCLEOTIDE SEQUENCE</scope>
    <source>
        <strain evidence="1">M133</strain>
    </source>
</reference>
<name>A0A8A4TNV3_SULCO</name>
<gene>
    <name evidence="1" type="ORF">J3U87_00315</name>
</gene>